<reference evidence="8 9" key="1">
    <citation type="submission" date="2012-05" db="EMBL/GenBank/DDBJ databases">
        <authorList>
            <person name="Hilton J."/>
        </authorList>
    </citation>
    <scope>NUCLEOTIDE SEQUENCE [LARGE SCALE GENOMIC DNA]</scope>
    <source>
        <strain evidence="8 9">HH01</strain>
    </source>
</reference>
<organism evidence="8 9">
    <name type="scientific">Richelia intracellularis HH01</name>
    <dbReference type="NCBI Taxonomy" id="1165094"/>
    <lineage>
        <taxon>Bacteria</taxon>
        <taxon>Bacillati</taxon>
        <taxon>Cyanobacteriota</taxon>
        <taxon>Cyanophyceae</taxon>
        <taxon>Nostocales</taxon>
        <taxon>Nostocaceae</taxon>
        <taxon>Richelia</taxon>
    </lineage>
</organism>
<dbReference type="GO" id="GO:0019843">
    <property type="term" value="F:rRNA binding"/>
    <property type="evidence" value="ECO:0007669"/>
    <property type="project" value="UniProtKB-UniRule"/>
</dbReference>
<dbReference type="CDD" id="cd00593">
    <property type="entry name" value="RIBOc"/>
    <property type="match status" value="1"/>
</dbReference>
<dbReference type="Pfam" id="PF00636">
    <property type="entry name" value="Ribonuclease_3"/>
    <property type="match status" value="1"/>
</dbReference>
<keyword evidence="5 6" id="KW-0378">Hydrolase</keyword>
<dbReference type="HAMAP" id="MF_01468">
    <property type="entry name" value="RNase_Mini_III"/>
    <property type="match status" value="1"/>
</dbReference>
<comment type="function">
    <text evidence="6">Involved in correct processing of both the 5' and 3' ends of 23S rRNA precursor. Processes 30S rRNA precursor transcript even in absence of ribonuclease 3 (Rnc); Rnc processes 30S rRNA into smaller rRNA precursors.</text>
</comment>
<dbReference type="SMART" id="SM00535">
    <property type="entry name" value="RIBOc"/>
    <property type="match status" value="1"/>
</dbReference>
<dbReference type="AlphaFoldDB" id="M1X032"/>
<keyword evidence="6" id="KW-0699">rRNA-binding</keyword>
<comment type="subcellular location">
    <subcellularLocation>
        <location evidence="6">Cytoplasm</location>
    </subcellularLocation>
</comment>
<keyword evidence="3 6" id="KW-0540">Nuclease</keyword>
<dbReference type="PANTHER" id="PTHR34276">
    <property type="entry name" value="MINI-RIBONUCLEASE 3"/>
    <property type="match status" value="1"/>
</dbReference>
<dbReference type="GO" id="GO:0005737">
    <property type="term" value="C:cytoplasm"/>
    <property type="evidence" value="ECO:0007669"/>
    <property type="project" value="UniProtKB-SubCell"/>
</dbReference>
<keyword evidence="9" id="KW-1185">Reference proteome</keyword>
<keyword evidence="1 6" id="KW-0690">Ribosome biogenesis</keyword>
<feature type="domain" description="RNase III" evidence="7">
    <location>
        <begin position="31"/>
        <end position="159"/>
    </location>
</feature>
<dbReference type="InterPro" id="IPR008226">
    <property type="entry name" value="Mini3_fam"/>
</dbReference>
<comment type="similarity">
    <text evidence="6">Belongs to the MrnC RNase family.</text>
</comment>
<feature type="active site" evidence="6">
    <location>
        <position position="55"/>
    </location>
</feature>
<evidence type="ECO:0000256" key="6">
    <source>
        <dbReference type="HAMAP-Rule" id="MF_01468"/>
    </source>
</evidence>
<evidence type="ECO:0000313" key="8">
    <source>
        <dbReference type="EMBL" id="CCH67248.1"/>
    </source>
</evidence>
<comment type="subunit">
    <text evidence="6">Homodimer.</text>
</comment>
<keyword evidence="2 6" id="KW-0698">rRNA processing</keyword>
<keyword evidence="6" id="KW-0460">Magnesium</keyword>
<evidence type="ECO:0000256" key="4">
    <source>
        <dbReference type="ARBA" id="ARBA00022759"/>
    </source>
</evidence>
<sequence>MNSKEEKQFEPADRDFKADSSTCQVLRPINQNLYPNISPAQLQQVSPSALAYLGDAVYELYIRMFYFLPPRRLESYHRLVVAQVKAETQAEIMRKLSPHLNAGELEIARRGRNAATGRTRRVDLVTYQQATSLEALIGYLYLTDYQRLTELLQKLQLKL</sequence>
<dbReference type="SUPFAM" id="SSF69065">
    <property type="entry name" value="RNase III domain-like"/>
    <property type="match status" value="1"/>
</dbReference>
<comment type="caution">
    <text evidence="8">The sequence shown here is derived from an EMBL/GenBank/DDBJ whole genome shotgun (WGS) entry which is preliminary data.</text>
</comment>
<dbReference type="STRING" id="1165094.RINTHH_10930"/>
<dbReference type="GO" id="GO:0004525">
    <property type="term" value="F:ribonuclease III activity"/>
    <property type="evidence" value="ECO:0007669"/>
    <property type="project" value="InterPro"/>
</dbReference>
<dbReference type="Proteomes" id="UP000053051">
    <property type="component" value="Unassembled WGS sequence"/>
</dbReference>
<evidence type="ECO:0000313" key="9">
    <source>
        <dbReference type="Proteomes" id="UP000053051"/>
    </source>
</evidence>
<dbReference type="Gene3D" id="1.10.1520.10">
    <property type="entry name" value="Ribonuclease III domain"/>
    <property type="match status" value="1"/>
</dbReference>
<dbReference type="PANTHER" id="PTHR34276:SF1">
    <property type="entry name" value="MINI-RIBONUCLEASE 3"/>
    <property type="match status" value="1"/>
</dbReference>
<gene>
    <name evidence="6" type="primary">mrnC</name>
    <name evidence="8" type="ORF">RINTHH_10930</name>
</gene>
<keyword evidence="6" id="KW-0963">Cytoplasm</keyword>
<evidence type="ECO:0000259" key="7">
    <source>
        <dbReference type="SMART" id="SM00535"/>
    </source>
</evidence>
<keyword evidence="6" id="KW-0694">RNA-binding</keyword>
<evidence type="ECO:0000256" key="1">
    <source>
        <dbReference type="ARBA" id="ARBA00022517"/>
    </source>
</evidence>
<dbReference type="EMBL" id="CAIY01000039">
    <property type="protein sequence ID" value="CCH67248.1"/>
    <property type="molecule type" value="Genomic_DNA"/>
</dbReference>
<name>M1X032_9NOST</name>
<dbReference type="GO" id="GO:0006364">
    <property type="term" value="P:rRNA processing"/>
    <property type="evidence" value="ECO:0007669"/>
    <property type="project" value="UniProtKB-UniRule"/>
</dbReference>
<protein>
    <recommendedName>
        <fullName evidence="6">Mini-ribonuclease 3</fullName>
        <shortName evidence="6">Mini-3</shortName>
        <shortName evidence="6">Mini-RNase 3</shortName>
        <ecNumber evidence="6">3.1.26.-</ecNumber>
    </recommendedName>
    <alternativeName>
        <fullName evidence="6">Mini-RNase III</fullName>
        <shortName evidence="6">Mini-III</shortName>
    </alternativeName>
</protein>
<accession>M1X032</accession>
<evidence type="ECO:0000256" key="2">
    <source>
        <dbReference type="ARBA" id="ARBA00022552"/>
    </source>
</evidence>
<dbReference type="EC" id="3.1.26.-" evidence="6"/>
<evidence type="ECO:0000256" key="3">
    <source>
        <dbReference type="ARBA" id="ARBA00022722"/>
    </source>
</evidence>
<keyword evidence="4 6" id="KW-0255">Endonuclease</keyword>
<dbReference type="OrthoDB" id="46571at2"/>
<reference evidence="9" key="2">
    <citation type="submission" date="2016-01" db="EMBL/GenBank/DDBJ databases">
        <title>Diatom-associated endosymboitic cyanobacterium lacks core nitrogen metabolism enzymes.</title>
        <authorList>
            <person name="Hilton J.A."/>
            <person name="Foster R.A."/>
            <person name="Tripp H.J."/>
            <person name="Carter B.J."/>
            <person name="Zehr J.P."/>
            <person name="Villareal T.A."/>
        </authorList>
    </citation>
    <scope>NUCLEOTIDE SEQUENCE [LARGE SCALE GENOMIC DNA]</scope>
    <source>
        <strain evidence="9">HH01</strain>
    </source>
</reference>
<dbReference type="InterPro" id="IPR000999">
    <property type="entry name" value="RNase_III_dom"/>
</dbReference>
<dbReference type="RefSeq" id="WP_008233543.1">
    <property type="nucleotide sequence ID" value="NZ_CAIY01000039.1"/>
</dbReference>
<proteinExistence type="inferred from homology"/>
<comment type="cofactor">
    <cofactor evidence="6">
        <name>Mg(2+)</name>
        <dbReference type="ChEBI" id="CHEBI:18420"/>
    </cofactor>
</comment>
<dbReference type="InterPro" id="IPR036389">
    <property type="entry name" value="RNase_III_sf"/>
</dbReference>
<evidence type="ECO:0000256" key="5">
    <source>
        <dbReference type="ARBA" id="ARBA00022801"/>
    </source>
</evidence>